<feature type="domain" description="HTH tetR-type" evidence="5">
    <location>
        <begin position="15"/>
        <end position="75"/>
    </location>
</feature>
<dbReference type="InterPro" id="IPR009057">
    <property type="entry name" value="Homeodomain-like_sf"/>
</dbReference>
<comment type="caution">
    <text evidence="6">The sequence shown here is derived from an EMBL/GenBank/DDBJ whole genome shotgun (WGS) entry which is preliminary data.</text>
</comment>
<dbReference type="InterPro" id="IPR036271">
    <property type="entry name" value="Tet_transcr_reg_TetR-rel_C_sf"/>
</dbReference>
<keyword evidence="1" id="KW-0805">Transcription regulation</keyword>
<keyword evidence="7" id="KW-1185">Reference proteome</keyword>
<dbReference type="SUPFAM" id="SSF48498">
    <property type="entry name" value="Tetracyclin repressor-like, C-terminal domain"/>
    <property type="match status" value="1"/>
</dbReference>
<evidence type="ECO:0000313" key="6">
    <source>
        <dbReference type="EMBL" id="EXG82098.1"/>
    </source>
</evidence>
<dbReference type="Proteomes" id="UP000021053">
    <property type="component" value="Unassembled WGS sequence"/>
</dbReference>
<feature type="DNA-binding region" description="H-T-H motif" evidence="4">
    <location>
        <begin position="38"/>
        <end position="57"/>
    </location>
</feature>
<dbReference type="OrthoDB" id="3173376at2"/>
<dbReference type="PROSITE" id="PS50977">
    <property type="entry name" value="HTH_TETR_2"/>
    <property type="match status" value="1"/>
</dbReference>
<dbReference type="HOGENOM" id="CLU_069356_40_0_11"/>
<dbReference type="Gene3D" id="1.10.357.10">
    <property type="entry name" value="Tetracycline Repressor, domain 2"/>
    <property type="match status" value="1"/>
</dbReference>
<dbReference type="EMBL" id="JFBT01000001">
    <property type="protein sequence ID" value="EXG82098.1"/>
    <property type="molecule type" value="Genomic_DNA"/>
</dbReference>
<sequence length="218" mass="23015">MARPTGERRSTYHHGNLRLALIDAGMGLASTGGPEAVVLREVARSVGVTANAAYRHFDTLSEFKRAVALKALTEMGAAIAAHLDRVVVAEPNDPRAAAIAHLREVGRGYVLFALEEPGLFRMAMSEPSALALPAPDADHGPDWDGRPKPDHYLMAALDRLVEVEALSPESVPGAALACWATAHGLSTLLPNLSTAMSSDERQAGIDAVLDILLKGLTG</sequence>
<dbReference type="GO" id="GO:0003677">
    <property type="term" value="F:DNA binding"/>
    <property type="evidence" value="ECO:0007669"/>
    <property type="project" value="UniProtKB-UniRule"/>
</dbReference>
<evidence type="ECO:0000256" key="4">
    <source>
        <dbReference type="PROSITE-ProRule" id="PRU00335"/>
    </source>
</evidence>
<dbReference type="Pfam" id="PF13305">
    <property type="entry name" value="TetR_C_33"/>
    <property type="match status" value="1"/>
</dbReference>
<accession>A0A010Z3Y1</accession>
<protein>
    <submittedName>
        <fullName evidence="6">Transcriptional regulator, TetR family</fullName>
    </submittedName>
</protein>
<evidence type="ECO:0000256" key="3">
    <source>
        <dbReference type="ARBA" id="ARBA00023163"/>
    </source>
</evidence>
<gene>
    <name evidence="6" type="ORF">CryarDRAFT_3237</name>
</gene>
<evidence type="ECO:0000256" key="2">
    <source>
        <dbReference type="ARBA" id="ARBA00023125"/>
    </source>
</evidence>
<proteinExistence type="predicted"/>
<keyword evidence="2 4" id="KW-0238">DNA-binding</keyword>
<evidence type="ECO:0000259" key="5">
    <source>
        <dbReference type="PROSITE" id="PS50977"/>
    </source>
</evidence>
<evidence type="ECO:0000256" key="1">
    <source>
        <dbReference type="ARBA" id="ARBA00023015"/>
    </source>
</evidence>
<dbReference type="RefSeq" id="WP_035851672.1">
    <property type="nucleotide sequence ID" value="NZ_KK073874.1"/>
</dbReference>
<reference evidence="6 7" key="1">
    <citation type="submission" date="2013-07" db="EMBL/GenBank/DDBJ databases">
        <authorList>
            <consortium name="DOE Joint Genome Institute"/>
            <person name="Eisen J."/>
            <person name="Huntemann M."/>
            <person name="Han J."/>
            <person name="Chen A."/>
            <person name="Kyrpides N."/>
            <person name="Mavromatis K."/>
            <person name="Markowitz V."/>
            <person name="Palaniappan K."/>
            <person name="Ivanova N."/>
            <person name="Schaumberg A."/>
            <person name="Pati A."/>
            <person name="Liolios K."/>
            <person name="Nordberg H.P."/>
            <person name="Cantor M.N."/>
            <person name="Hua S.X."/>
            <person name="Woyke T."/>
        </authorList>
    </citation>
    <scope>NUCLEOTIDE SEQUENCE [LARGE SCALE GENOMIC DNA]</scope>
    <source>
        <strain evidence="6 7">DSM 44712</strain>
    </source>
</reference>
<dbReference type="AlphaFoldDB" id="A0A010Z3Y1"/>
<organism evidence="6 7">
    <name type="scientific">Cryptosporangium arvum DSM 44712</name>
    <dbReference type="NCBI Taxonomy" id="927661"/>
    <lineage>
        <taxon>Bacteria</taxon>
        <taxon>Bacillati</taxon>
        <taxon>Actinomycetota</taxon>
        <taxon>Actinomycetes</taxon>
        <taxon>Cryptosporangiales</taxon>
        <taxon>Cryptosporangiaceae</taxon>
        <taxon>Cryptosporangium</taxon>
    </lineage>
</organism>
<dbReference type="Pfam" id="PF00440">
    <property type="entry name" value="TetR_N"/>
    <property type="match status" value="1"/>
</dbReference>
<keyword evidence="3" id="KW-0804">Transcription</keyword>
<dbReference type="SUPFAM" id="SSF46689">
    <property type="entry name" value="Homeodomain-like"/>
    <property type="match status" value="1"/>
</dbReference>
<dbReference type="InterPro" id="IPR001647">
    <property type="entry name" value="HTH_TetR"/>
</dbReference>
<name>A0A010Z3Y1_9ACTN</name>
<dbReference type="InterPro" id="IPR025996">
    <property type="entry name" value="MT1864/Rv1816-like_C"/>
</dbReference>
<evidence type="ECO:0000313" key="7">
    <source>
        <dbReference type="Proteomes" id="UP000021053"/>
    </source>
</evidence>